<sequence length="399" mass="43733">MSHSVDPDMPDCNDGWDGWDEDEVERYEPNGNYLCGHQDALRPIGISLVPFVIDRYSEYTGNHDVTVLLAKHLVEPLDFDDAYSDGIWLQVGDGGYGCDLHIDKSVAATLERDCIPPESAILILAELIHNCEAIAFVDNRFIVELPLETRSKYLERLRHLPLDLSDGPFTIEYHNGPLPNTPRRQRPTALGLINQSSHQISSSPVASHNGPSPSMPPAAGLTPTITNPNKTALGRGLYKLFPIDTNAAGFQRSVLCVGARWEIARDESTNTAYIAGRQGVCATADLSMMGRPYVWDKSTTSGAAMLRLQNDTDSSSTDTGRSNDIVGRDDDEIYEEYRDFFGGHNRPYSVAEYLIHTPIPAGFLAEMDGAGSGGGVTWKRVAAGGKFIWMDEEDAGQGQ</sequence>
<gene>
    <name evidence="2" type="ORF">QBC47DRAFT_414332</name>
</gene>
<evidence type="ECO:0000313" key="2">
    <source>
        <dbReference type="EMBL" id="KAK1754367.1"/>
    </source>
</evidence>
<protein>
    <submittedName>
        <fullName evidence="2">Uncharacterized protein</fullName>
    </submittedName>
</protein>
<organism evidence="2 3">
    <name type="scientific">Echria macrotheca</name>
    <dbReference type="NCBI Taxonomy" id="438768"/>
    <lineage>
        <taxon>Eukaryota</taxon>
        <taxon>Fungi</taxon>
        <taxon>Dikarya</taxon>
        <taxon>Ascomycota</taxon>
        <taxon>Pezizomycotina</taxon>
        <taxon>Sordariomycetes</taxon>
        <taxon>Sordariomycetidae</taxon>
        <taxon>Sordariales</taxon>
        <taxon>Schizotheciaceae</taxon>
        <taxon>Echria</taxon>
    </lineage>
</organism>
<name>A0AAJ0BAA9_9PEZI</name>
<dbReference type="Proteomes" id="UP001239445">
    <property type="component" value="Unassembled WGS sequence"/>
</dbReference>
<evidence type="ECO:0000256" key="1">
    <source>
        <dbReference type="SAM" id="MobiDB-lite"/>
    </source>
</evidence>
<comment type="caution">
    <text evidence="2">The sequence shown here is derived from an EMBL/GenBank/DDBJ whole genome shotgun (WGS) entry which is preliminary data.</text>
</comment>
<feature type="region of interest" description="Disordered" evidence="1">
    <location>
        <begin position="200"/>
        <end position="219"/>
    </location>
</feature>
<proteinExistence type="predicted"/>
<dbReference type="EMBL" id="MU839835">
    <property type="protein sequence ID" value="KAK1754367.1"/>
    <property type="molecule type" value="Genomic_DNA"/>
</dbReference>
<feature type="compositionally biased region" description="Polar residues" evidence="1">
    <location>
        <begin position="200"/>
        <end position="212"/>
    </location>
</feature>
<evidence type="ECO:0000313" key="3">
    <source>
        <dbReference type="Proteomes" id="UP001239445"/>
    </source>
</evidence>
<dbReference type="AlphaFoldDB" id="A0AAJ0BAA9"/>
<accession>A0AAJ0BAA9</accession>
<reference evidence="2" key="1">
    <citation type="submission" date="2023-06" db="EMBL/GenBank/DDBJ databases">
        <title>Genome-scale phylogeny and comparative genomics of the fungal order Sordariales.</title>
        <authorList>
            <consortium name="Lawrence Berkeley National Laboratory"/>
            <person name="Hensen N."/>
            <person name="Bonometti L."/>
            <person name="Westerberg I."/>
            <person name="Brannstrom I.O."/>
            <person name="Guillou S."/>
            <person name="Cros-Aarteil S."/>
            <person name="Calhoun S."/>
            <person name="Haridas S."/>
            <person name="Kuo A."/>
            <person name="Mondo S."/>
            <person name="Pangilinan J."/>
            <person name="Riley R."/>
            <person name="Labutti K."/>
            <person name="Andreopoulos B."/>
            <person name="Lipzen A."/>
            <person name="Chen C."/>
            <person name="Yanf M."/>
            <person name="Daum C."/>
            <person name="Ng V."/>
            <person name="Clum A."/>
            <person name="Steindorff A."/>
            <person name="Ohm R."/>
            <person name="Martin F."/>
            <person name="Silar P."/>
            <person name="Natvig D."/>
            <person name="Lalanne C."/>
            <person name="Gautier V."/>
            <person name="Ament-Velasquez S.L."/>
            <person name="Kruys A."/>
            <person name="Hutchinson M.I."/>
            <person name="Powell A.J."/>
            <person name="Barry K."/>
            <person name="Miller A.N."/>
            <person name="Grigoriev I.V."/>
            <person name="Debuchy R."/>
            <person name="Gladieux P."/>
            <person name="Thoren M.H."/>
            <person name="Johannesson H."/>
        </authorList>
    </citation>
    <scope>NUCLEOTIDE SEQUENCE</scope>
    <source>
        <strain evidence="2">PSN4</strain>
    </source>
</reference>
<keyword evidence="3" id="KW-1185">Reference proteome</keyword>